<name>A0A511H9C3_9BACT</name>
<keyword evidence="2 4" id="KW-0808">Transferase</keyword>
<dbReference type="SUPFAM" id="SSF103473">
    <property type="entry name" value="MFS general substrate transporter"/>
    <property type="match status" value="1"/>
</dbReference>
<keyword evidence="5" id="KW-0812">Transmembrane</keyword>
<dbReference type="Gene3D" id="3.40.50.150">
    <property type="entry name" value="Vaccinia Virus protein VP39"/>
    <property type="match status" value="1"/>
</dbReference>
<evidence type="ECO:0000256" key="4">
    <source>
        <dbReference type="PROSITE-ProRule" id="PRU00354"/>
    </source>
</evidence>
<feature type="active site" description="Proton acceptor" evidence="4">
    <location>
        <position position="359"/>
    </location>
</feature>
<protein>
    <submittedName>
        <fullName evidence="8">Methyltransferase domain-containing protein</fullName>
    </submittedName>
    <submittedName>
        <fullName evidence="7">Spermidine synthase</fullName>
    </submittedName>
</protein>
<organism evidence="7 10">
    <name type="scientific">Myxococcus virescens</name>
    <dbReference type="NCBI Taxonomy" id="83456"/>
    <lineage>
        <taxon>Bacteria</taxon>
        <taxon>Pseudomonadati</taxon>
        <taxon>Myxococcota</taxon>
        <taxon>Myxococcia</taxon>
        <taxon>Myxococcales</taxon>
        <taxon>Cystobacterineae</taxon>
        <taxon>Myxococcaceae</taxon>
        <taxon>Myxococcus</taxon>
    </lineage>
</organism>
<keyword evidence="9" id="KW-1185">Reference proteome</keyword>
<dbReference type="GO" id="GO:0006596">
    <property type="term" value="P:polyamine biosynthetic process"/>
    <property type="evidence" value="ECO:0007669"/>
    <property type="project" value="UniProtKB-UniRule"/>
</dbReference>
<dbReference type="AlphaFoldDB" id="A0A511H9C3"/>
<dbReference type="InterPro" id="IPR029063">
    <property type="entry name" value="SAM-dependent_MTases_sf"/>
</dbReference>
<comment type="caution">
    <text evidence="7">The sequence shown here is derived from an EMBL/GenBank/DDBJ whole genome shotgun (WGS) entry which is preliminary data.</text>
</comment>
<dbReference type="EMBL" id="BJVY01000008">
    <property type="protein sequence ID" value="GEL70130.1"/>
    <property type="molecule type" value="Genomic_DNA"/>
</dbReference>
<dbReference type="GO" id="GO:0032259">
    <property type="term" value="P:methylation"/>
    <property type="evidence" value="ECO:0007669"/>
    <property type="project" value="UniProtKB-KW"/>
</dbReference>
<dbReference type="GO" id="GO:0008168">
    <property type="term" value="F:methyltransferase activity"/>
    <property type="evidence" value="ECO:0007669"/>
    <property type="project" value="UniProtKB-KW"/>
</dbReference>
<keyword evidence="8" id="KW-0489">Methyltransferase</keyword>
<evidence type="ECO:0000256" key="1">
    <source>
        <dbReference type="ARBA" id="ARBA00007867"/>
    </source>
</evidence>
<evidence type="ECO:0000256" key="2">
    <source>
        <dbReference type="ARBA" id="ARBA00022679"/>
    </source>
</evidence>
<feature type="domain" description="PABS" evidence="6">
    <location>
        <begin position="205"/>
        <end position="442"/>
    </location>
</feature>
<evidence type="ECO:0000313" key="9">
    <source>
        <dbReference type="Proteomes" id="UP000198717"/>
    </source>
</evidence>
<dbReference type="Proteomes" id="UP000321224">
    <property type="component" value="Unassembled WGS sequence"/>
</dbReference>
<dbReference type="InterPro" id="IPR030374">
    <property type="entry name" value="PABS"/>
</dbReference>
<dbReference type="CDD" id="cd02440">
    <property type="entry name" value="AdoMet_MTases"/>
    <property type="match status" value="1"/>
</dbReference>
<keyword evidence="5" id="KW-0472">Membrane</keyword>
<dbReference type="EMBL" id="FNAJ01000002">
    <property type="protein sequence ID" value="SDD79662.1"/>
    <property type="molecule type" value="Genomic_DNA"/>
</dbReference>
<sequence>MRPTSSLTWLSFITGATVMASEMAASRLMAPYFGSSTPVWAALISLVLGGLALGAHLGGRVADRSGRLTLLLSALCLSALALAMLPFLARVLLPGATAAVLGGRPMEGLGRVALLLVVAMPPLLVLGAVGPYVLRVGLAGVESAGAHAGRLSSASTVGSITGTLLAAFVVLPLLGTARTMALFAAVLGLTASWSLGWRWRLPAVGVPMVALALGAHALPRAPKAVDVAESPYAFIQVVKDENGTRSLVFDEGYAVQSVHRPGLPVRGEVFGHYLLVPAMAQAAPRAPRVLVLGLGAGTSARGLRETYPGVEVVGVELDAEVVRLGRAHFDLPSEVEVHVGDARAFLASDTRQYDVILVDAFRFPYVPFHLTTREFAAAVAARLKPGGVACFNVGRYAQERAVVEAVGATLATVFPEVRAADARNHSNTLLFAGAPGLAERLAARTASLPASLRPLAERVAGELKPVPEGEPLTDDRAPVELLTDAILLRALSSGEKLQ</sequence>
<feature type="transmembrane region" description="Helical" evidence="5">
    <location>
        <begin position="113"/>
        <end position="134"/>
    </location>
</feature>
<dbReference type="PROSITE" id="PS51006">
    <property type="entry name" value="PABS_2"/>
    <property type="match status" value="1"/>
</dbReference>
<gene>
    <name evidence="7" type="ORF">MVI01_19140</name>
    <name evidence="8" type="ORF">SAMN04488504_102737</name>
</gene>
<reference evidence="8 9" key="1">
    <citation type="submission" date="2016-10" db="EMBL/GenBank/DDBJ databases">
        <authorList>
            <person name="Varghese N."/>
            <person name="Submissions S."/>
        </authorList>
    </citation>
    <scope>NUCLEOTIDE SEQUENCE [LARGE SCALE GENOMIC DNA]</scope>
    <source>
        <strain evidence="8 9">DSM 2260</strain>
    </source>
</reference>
<reference evidence="7 10" key="2">
    <citation type="submission" date="2019-07" db="EMBL/GenBank/DDBJ databases">
        <title>Whole genome shotgun sequence of Myxococcus virescens NBRC 100334.</title>
        <authorList>
            <person name="Hosoyama A."/>
            <person name="Uohara A."/>
            <person name="Ohji S."/>
            <person name="Ichikawa N."/>
        </authorList>
    </citation>
    <scope>NUCLEOTIDE SEQUENCE [LARGE SCALE GENOMIC DNA]</scope>
    <source>
        <strain evidence="7 10">NBRC 100334</strain>
    </source>
</reference>
<feature type="transmembrane region" description="Helical" evidence="5">
    <location>
        <begin position="39"/>
        <end position="58"/>
    </location>
</feature>
<dbReference type="InterPro" id="IPR036259">
    <property type="entry name" value="MFS_trans_sf"/>
</dbReference>
<evidence type="ECO:0000256" key="5">
    <source>
        <dbReference type="SAM" id="Phobius"/>
    </source>
</evidence>
<dbReference type="SUPFAM" id="SSF53335">
    <property type="entry name" value="S-adenosyl-L-methionine-dependent methyltransferases"/>
    <property type="match status" value="1"/>
</dbReference>
<evidence type="ECO:0000313" key="7">
    <source>
        <dbReference type="EMBL" id="GEL70130.1"/>
    </source>
</evidence>
<proteinExistence type="inferred from homology"/>
<feature type="transmembrane region" description="Helical" evidence="5">
    <location>
        <begin position="70"/>
        <end position="93"/>
    </location>
</feature>
<evidence type="ECO:0000313" key="10">
    <source>
        <dbReference type="Proteomes" id="UP000321224"/>
    </source>
</evidence>
<comment type="similarity">
    <text evidence="1">Belongs to the spermidine/spermine synthase family.</text>
</comment>
<dbReference type="RefSeq" id="WP_090488633.1">
    <property type="nucleotide sequence ID" value="NZ_BJVY01000008.1"/>
</dbReference>
<keyword evidence="3 4" id="KW-0620">Polyamine biosynthesis</keyword>
<dbReference type="NCBIfam" id="NF037959">
    <property type="entry name" value="MFS_SpdSyn"/>
    <property type="match status" value="1"/>
</dbReference>
<keyword evidence="5" id="KW-1133">Transmembrane helix</keyword>
<dbReference type="PANTHER" id="PTHR43317">
    <property type="entry name" value="THERMOSPERMINE SYNTHASE ACAULIS5"/>
    <property type="match status" value="1"/>
</dbReference>
<accession>A0A511H9C3</accession>
<evidence type="ECO:0000313" key="8">
    <source>
        <dbReference type="EMBL" id="SDD79662.1"/>
    </source>
</evidence>
<dbReference type="PANTHER" id="PTHR43317:SF1">
    <property type="entry name" value="THERMOSPERMINE SYNTHASE ACAULIS5"/>
    <property type="match status" value="1"/>
</dbReference>
<dbReference type="Pfam" id="PF01564">
    <property type="entry name" value="Spermine_synth"/>
    <property type="match status" value="1"/>
</dbReference>
<feature type="transmembrane region" description="Helical" evidence="5">
    <location>
        <begin position="154"/>
        <end position="174"/>
    </location>
</feature>
<dbReference type="Proteomes" id="UP000198717">
    <property type="component" value="Unassembled WGS sequence"/>
</dbReference>
<evidence type="ECO:0000256" key="3">
    <source>
        <dbReference type="ARBA" id="ARBA00023115"/>
    </source>
</evidence>
<evidence type="ECO:0000259" key="6">
    <source>
        <dbReference type="PROSITE" id="PS51006"/>
    </source>
</evidence>